<reference evidence="1" key="1">
    <citation type="submission" date="2023-07" db="EMBL/GenBank/DDBJ databases">
        <authorList>
            <consortium name="AG Swart"/>
            <person name="Singh M."/>
            <person name="Singh A."/>
            <person name="Seah K."/>
            <person name="Emmerich C."/>
        </authorList>
    </citation>
    <scope>NUCLEOTIDE SEQUENCE</scope>
    <source>
        <strain evidence="1">DP1</strain>
    </source>
</reference>
<proteinExistence type="predicted"/>
<protein>
    <submittedName>
        <fullName evidence="1">Uncharacterized protein</fullName>
    </submittedName>
</protein>
<dbReference type="EMBL" id="CAMPGE010009882">
    <property type="protein sequence ID" value="CAI2368741.1"/>
    <property type="molecule type" value="Genomic_DNA"/>
</dbReference>
<comment type="caution">
    <text evidence="1">The sequence shown here is derived from an EMBL/GenBank/DDBJ whole genome shotgun (WGS) entry which is preliminary data.</text>
</comment>
<sequence>MQAFRLNNRKFSKTAVMFHDRSRFSCKYHFYKIIRRELPELKRHDKYKDLLVKEAMVWDCGSVKKLRKWPIDVMQNICDVIAQRLDDPHYVPPKPLVEEKAKSPVKLTATSPKKIVKTDSPKKETPVTLKSEIIKILSNENKMLKMKGKSLDQECESKMIRDLELWVKGREFSEKGITKWRGRFKFRNTPATAIDISEGVETSPTIADSDFVDLKQEDEDLYIFEEKEDTKIQDPNPSPFSSLKIAQICKDSCSIVHPYEWTVDEEVQLCKAMDKICGMKLNTEISQKNLEKLEKIFPGRKSSEILNHFSMVILRCICYASEKA</sequence>
<evidence type="ECO:0000313" key="2">
    <source>
        <dbReference type="Proteomes" id="UP001295684"/>
    </source>
</evidence>
<keyword evidence="2" id="KW-1185">Reference proteome</keyword>
<gene>
    <name evidence="1" type="ORF">ECRASSUSDP1_LOCUS10037</name>
</gene>
<name>A0AAD1XF44_EUPCR</name>
<dbReference type="AlphaFoldDB" id="A0AAD1XF44"/>
<accession>A0AAD1XF44</accession>
<dbReference type="Proteomes" id="UP001295684">
    <property type="component" value="Unassembled WGS sequence"/>
</dbReference>
<evidence type="ECO:0000313" key="1">
    <source>
        <dbReference type="EMBL" id="CAI2368741.1"/>
    </source>
</evidence>
<organism evidence="1 2">
    <name type="scientific">Euplotes crassus</name>
    <dbReference type="NCBI Taxonomy" id="5936"/>
    <lineage>
        <taxon>Eukaryota</taxon>
        <taxon>Sar</taxon>
        <taxon>Alveolata</taxon>
        <taxon>Ciliophora</taxon>
        <taxon>Intramacronucleata</taxon>
        <taxon>Spirotrichea</taxon>
        <taxon>Hypotrichia</taxon>
        <taxon>Euplotida</taxon>
        <taxon>Euplotidae</taxon>
        <taxon>Moneuplotes</taxon>
    </lineage>
</organism>